<evidence type="ECO:0000313" key="1">
    <source>
        <dbReference type="EMBL" id="GAA4975882.1"/>
    </source>
</evidence>
<reference evidence="2" key="1">
    <citation type="journal article" date="2019" name="Int. J. Syst. Evol. Microbiol.">
        <title>The Global Catalogue of Microorganisms (GCM) 10K type strain sequencing project: providing services to taxonomists for standard genome sequencing and annotation.</title>
        <authorList>
            <consortium name="The Broad Institute Genomics Platform"/>
            <consortium name="The Broad Institute Genome Sequencing Center for Infectious Disease"/>
            <person name="Wu L."/>
            <person name="Ma J."/>
        </authorList>
    </citation>
    <scope>NUCLEOTIDE SEQUENCE [LARGE SCALE GENOMIC DNA]</scope>
    <source>
        <strain evidence="2">JCM 17986</strain>
    </source>
</reference>
<accession>A0ABP9HQL4</accession>
<keyword evidence="2" id="KW-1185">Reference proteome</keyword>
<organism evidence="1 2">
    <name type="scientific">Yinghuangia aomiensis</name>
    <dbReference type="NCBI Taxonomy" id="676205"/>
    <lineage>
        <taxon>Bacteria</taxon>
        <taxon>Bacillati</taxon>
        <taxon>Actinomycetota</taxon>
        <taxon>Actinomycetes</taxon>
        <taxon>Kitasatosporales</taxon>
        <taxon>Streptomycetaceae</taxon>
        <taxon>Yinghuangia</taxon>
    </lineage>
</organism>
<proteinExistence type="predicted"/>
<protein>
    <submittedName>
        <fullName evidence="1">Uncharacterized protein</fullName>
    </submittedName>
</protein>
<dbReference type="EMBL" id="BAABHS010000017">
    <property type="protein sequence ID" value="GAA4975882.1"/>
    <property type="molecule type" value="Genomic_DNA"/>
</dbReference>
<evidence type="ECO:0000313" key="2">
    <source>
        <dbReference type="Proteomes" id="UP001500466"/>
    </source>
</evidence>
<dbReference type="Proteomes" id="UP001500466">
    <property type="component" value="Unassembled WGS sequence"/>
</dbReference>
<gene>
    <name evidence="1" type="ORF">GCM10023205_48580</name>
</gene>
<sequence>MADGGEGMRFFGHDWNDDREMTVVPWDGDFDVHGDGDGA</sequence>
<name>A0ABP9HQL4_9ACTN</name>
<comment type="caution">
    <text evidence="1">The sequence shown here is derived from an EMBL/GenBank/DDBJ whole genome shotgun (WGS) entry which is preliminary data.</text>
</comment>